<dbReference type="Proteomes" id="UP000010471">
    <property type="component" value="Chromosome"/>
</dbReference>
<keyword evidence="2" id="KW-1185">Reference proteome</keyword>
<reference evidence="1 2" key="1">
    <citation type="submission" date="2012-06" db="EMBL/GenBank/DDBJ databases">
        <title>Finished chromosome of genome of Microcoleus sp. PCC 7113.</title>
        <authorList>
            <consortium name="US DOE Joint Genome Institute"/>
            <person name="Gugger M."/>
            <person name="Coursin T."/>
            <person name="Rippka R."/>
            <person name="Tandeau De Marsac N."/>
            <person name="Huntemann M."/>
            <person name="Wei C.-L."/>
            <person name="Han J."/>
            <person name="Detter J.C."/>
            <person name="Han C."/>
            <person name="Tapia R."/>
            <person name="Chen A."/>
            <person name="Kyrpides N."/>
            <person name="Mavromatis K."/>
            <person name="Markowitz V."/>
            <person name="Szeto E."/>
            <person name="Ivanova N."/>
            <person name="Pagani I."/>
            <person name="Pati A."/>
            <person name="Goodwin L."/>
            <person name="Nordberg H.P."/>
            <person name="Cantor M.N."/>
            <person name="Hua S.X."/>
            <person name="Woyke T."/>
            <person name="Kerfeld C.A."/>
        </authorList>
    </citation>
    <scope>NUCLEOTIDE SEQUENCE [LARGE SCALE GENOMIC DNA]</scope>
    <source>
        <strain evidence="1 2">PCC 7113</strain>
    </source>
</reference>
<accession>K9WDQ4</accession>
<dbReference type="RefSeq" id="WP_015182041.1">
    <property type="nucleotide sequence ID" value="NC_019738.1"/>
</dbReference>
<evidence type="ECO:0000313" key="2">
    <source>
        <dbReference type="Proteomes" id="UP000010471"/>
    </source>
</evidence>
<dbReference type="Pfam" id="PF13783">
    <property type="entry name" value="DUF4177"/>
    <property type="match status" value="1"/>
</dbReference>
<dbReference type="OrthoDB" id="3215124at2"/>
<sequence length="67" mass="7707">MYQWEYRTVKFYAQGSLDAGRINEIELEDILNELGARGWELVTILPGTRANGELFDFVAVLKREVNS</sequence>
<protein>
    <recommendedName>
        <fullName evidence="3">DUF4177 domain-containing protein</fullName>
    </recommendedName>
</protein>
<proteinExistence type="predicted"/>
<dbReference type="KEGG" id="mic:Mic7113_2072"/>
<organism evidence="1 2">
    <name type="scientific">Allocoleopsis franciscana PCC 7113</name>
    <dbReference type="NCBI Taxonomy" id="1173027"/>
    <lineage>
        <taxon>Bacteria</taxon>
        <taxon>Bacillati</taxon>
        <taxon>Cyanobacteriota</taxon>
        <taxon>Cyanophyceae</taxon>
        <taxon>Coleofasciculales</taxon>
        <taxon>Coleofasciculaceae</taxon>
        <taxon>Allocoleopsis</taxon>
        <taxon>Allocoleopsis franciscana</taxon>
    </lineage>
</organism>
<evidence type="ECO:0000313" key="1">
    <source>
        <dbReference type="EMBL" id="AFZ17889.1"/>
    </source>
</evidence>
<dbReference type="EMBL" id="CP003630">
    <property type="protein sequence ID" value="AFZ17889.1"/>
    <property type="molecule type" value="Genomic_DNA"/>
</dbReference>
<dbReference type="HOGENOM" id="CLU_204979_0_0_3"/>
<dbReference type="InterPro" id="IPR025234">
    <property type="entry name" value="YjzH-like"/>
</dbReference>
<evidence type="ECO:0008006" key="3">
    <source>
        <dbReference type="Google" id="ProtNLM"/>
    </source>
</evidence>
<gene>
    <name evidence="1" type="ORF">Mic7113_2072</name>
</gene>
<name>K9WDQ4_9CYAN</name>
<dbReference type="STRING" id="1173027.Mic7113_2072"/>
<dbReference type="AlphaFoldDB" id="K9WDQ4"/>